<name>A0A443JSB5_9MICO</name>
<sequence>MDVLDGNALAGRLADLLGWDATGSLIRCRSCGDGGAVARVAVYVSAMGAVARCRSCDAVLLTVVDAVGGRSWFGMPGIDALEVRKA</sequence>
<dbReference type="RefSeq" id="WP_128216196.1">
    <property type="nucleotide sequence ID" value="NZ_RBZY01000001.1"/>
</dbReference>
<protein>
    <submittedName>
        <fullName evidence="1">Uncharacterized protein</fullName>
    </submittedName>
</protein>
<dbReference type="OrthoDB" id="165401at2"/>
<dbReference type="AlphaFoldDB" id="A0A443JSB5"/>
<proteinExistence type="predicted"/>
<dbReference type="EMBL" id="RBZY01000001">
    <property type="protein sequence ID" value="RWR23395.1"/>
    <property type="molecule type" value="Genomic_DNA"/>
</dbReference>
<comment type="caution">
    <text evidence="1">The sequence shown here is derived from an EMBL/GenBank/DDBJ whole genome shotgun (WGS) entry which is preliminary data.</text>
</comment>
<evidence type="ECO:0000313" key="2">
    <source>
        <dbReference type="Proteomes" id="UP000285970"/>
    </source>
</evidence>
<gene>
    <name evidence="1" type="ORF">D8Y23_00380</name>
</gene>
<evidence type="ECO:0000313" key="1">
    <source>
        <dbReference type="EMBL" id="RWR23395.1"/>
    </source>
</evidence>
<dbReference type="InterPro" id="IPR045423">
    <property type="entry name" value="DUF6510"/>
</dbReference>
<reference evidence="1 2" key="1">
    <citation type="journal article" date="2018" name="Front. Microbiol.">
        <title>Novel Insights Into Bacterial Dimethylsulfoniopropionate Catabolism in the East China Sea.</title>
        <authorList>
            <person name="Liu J."/>
            <person name="Liu J."/>
            <person name="Zhang S.H."/>
            <person name="Liang J."/>
            <person name="Lin H."/>
            <person name="Song D."/>
            <person name="Yang G.P."/>
            <person name="Todd J.D."/>
            <person name="Zhang X.H."/>
        </authorList>
    </citation>
    <scope>NUCLEOTIDE SEQUENCE [LARGE SCALE GENOMIC DNA]</scope>
    <source>
        <strain evidence="1 2">ZYFD042</strain>
    </source>
</reference>
<organism evidence="1 2">
    <name type="scientific">Microbacterium enclense</name>
    <dbReference type="NCBI Taxonomy" id="993073"/>
    <lineage>
        <taxon>Bacteria</taxon>
        <taxon>Bacillati</taxon>
        <taxon>Actinomycetota</taxon>
        <taxon>Actinomycetes</taxon>
        <taxon>Micrococcales</taxon>
        <taxon>Microbacteriaceae</taxon>
        <taxon>Microbacterium</taxon>
    </lineage>
</organism>
<accession>A0A443JSB5</accession>
<dbReference type="Proteomes" id="UP000285970">
    <property type="component" value="Unassembled WGS sequence"/>
</dbReference>
<dbReference type="Pfam" id="PF20120">
    <property type="entry name" value="DUF6510"/>
    <property type="match status" value="1"/>
</dbReference>